<reference evidence="1 2" key="1">
    <citation type="submission" date="2024-03" db="EMBL/GenBank/DDBJ databases">
        <authorList>
            <person name="Martinez-Hernandez J."/>
        </authorList>
    </citation>
    <scope>NUCLEOTIDE SEQUENCE [LARGE SCALE GENOMIC DNA]</scope>
</reference>
<name>A0AAV1WXR9_LUPLU</name>
<accession>A0AAV1WXR9</accession>
<dbReference type="Proteomes" id="UP001497480">
    <property type="component" value="Unassembled WGS sequence"/>
</dbReference>
<gene>
    <name evidence="1" type="ORF">LLUT_LOCUS14541</name>
</gene>
<keyword evidence="2" id="KW-1185">Reference proteome</keyword>
<proteinExistence type="predicted"/>
<protein>
    <submittedName>
        <fullName evidence="1">Uncharacterized protein</fullName>
    </submittedName>
</protein>
<comment type="caution">
    <text evidence="1">The sequence shown here is derived from an EMBL/GenBank/DDBJ whole genome shotgun (WGS) entry which is preliminary data.</text>
</comment>
<evidence type="ECO:0000313" key="2">
    <source>
        <dbReference type="Proteomes" id="UP001497480"/>
    </source>
</evidence>
<dbReference type="EMBL" id="CAXHTB010000010">
    <property type="protein sequence ID" value="CAL0313481.1"/>
    <property type="molecule type" value="Genomic_DNA"/>
</dbReference>
<dbReference type="AlphaFoldDB" id="A0AAV1WXR9"/>
<sequence>MGTHEGNKKGSHFASDSISEYSLSFAGLVCIHDQQQQQPKPYVPDRDNFTRVSKTDQDFEFDIDTKNRIVDLNNNSSATPIKKITHADVLISSAQIKAQQQVAKFQPNSPISLSTLLGIGDHSNMSNGHTQVVRKGSMKRISFGKKVCKSFLAPCRQSKAIQPGVVKGKTTVPGENSKLLT</sequence>
<evidence type="ECO:0000313" key="1">
    <source>
        <dbReference type="EMBL" id="CAL0313481.1"/>
    </source>
</evidence>
<organism evidence="1 2">
    <name type="scientific">Lupinus luteus</name>
    <name type="common">European yellow lupine</name>
    <dbReference type="NCBI Taxonomy" id="3873"/>
    <lineage>
        <taxon>Eukaryota</taxon>
        <taxon>Viridiplantae</taxon>
        <taxon>Streptophyta</taxon>
        <taxon>Embryophyta</taxon>
        <taxon>Tracheophyta</taxon>
        <taxon>Spermatophyta</taxon>
        <taxon>Magnoliopsida</taxon>
        <taxon>eudicotyledons</taxon>
        <taxon>Gunneridae</taxon>
        <taxon>Pentapetalae</taxon>
        <taxon>rosids</taxon>
        <taxon>fabids</taxon>
        <taxon>Fabales</taxon>
        <taxon>Fabaceae</taxon>
        <taxon>Papilionoideae</taxon>
        <taxon>50 kb inversion clade</taxon>
        <taxon>genistoids sensu lato</taxon>
        <taxon>core genistoids</taxon>
        <taxon>Genisteae</taxon>
        <taxon>Lupinus</taxon>
    </lineage>
</organism>